<accession>A0A4Z1K1N3</accession>
<name>A0A4Z1K1N3_9HELO</name>
<feature type="compositionally biased region" description="Basic and acidic residues" evidence="1">
    <location>
        <begin position="118"/>
        <end position="128"/>
    </location>
</feature>
<comment type="caution">
    <text evidence="2">The sequence shown here is derived from an EMBL/GenBank/DDBJ whole genome shotgun (WGS) entry which is preliminary data.</text>
</comment>
<reference evidence="2 3" key="1">
    <citation type="submission" date="2017-12" db="EMBL/GenBank/DDBJ databases">
        <title>Comparative genomics of Botrytis spp.</title>
        <authorList>
            <person name="Valero-Jimenez C.A."/>
            <person name="Tapia P."/>
            <person name="Veloso J."/>
            <person name="Silva-Moreno E."/>
            <person name="Staats M."/>
            <person name="Valdes J.H."/>
            <person name="Van Kan J.A.L."/>
        </authorList>
    </citation>
    <scope>NUCLEOTIDE SEQUENCE [LARGE SCALE GENOMIC DNA]</scope>
    <source>
        <strain evidence="2 3">Be9601</strain>
    </source>
</reference>
<evidence type="ECO:0000313" key="2">
    <source>
        <dbReference type="EMBL" id="TGO77820.1"/>
    </source>
</evidence>
<dbReference type="AlphaFoldDB" id="A0A4Z1K1N3"/>
<sequence>MTTIRLQTKVMKATRAKNERARRRNPTSVQAAFAGETPLEREVQGHENETTAVKSSNGHAADDNSSPSTLAHTDEMRIEAPSSENILEQLPPTNLATPSIPIQALKSTSSSINTNKNDNSKSNEDNKIMNRIRPKKAIAATQAVPAAEPKKYKIQIPGPKKANASAQTISAAKVKVEENESDADDAAAGVFLARISSYKPTRLRFTPGKPAVMV</sequence>
<protein>
    <submittedName>
        <fullName evidence="2">Uncharacterized protein</fullName>
    </submittedName>
</protein>
<keyword evidence="3" id="KW-1185">Reference proteome</keyword>
<evidence type="ECO:0000256" key="1">
    <source>
        <dbReference type="SAM" id="MobiDB-lite"/>
    </source>
</evidence>
<dbReference type="Proteomes" id="UP000297229">
    <property type="component" value="Unassembled WGS sequence"/>
</dbReference>
<organism evidence="2 3">
    <name type="scientific">Botrytis elliptica</name>
    <dbReference type="NCBI Taxonomy" id="278938"/>
    <lineage>
        <taxon>Eukaryota</taxon>
        <taxon>Fungi</taxon>
        <taxon>Dikarya</taxon>
        <taxon>Ascomycota</taxon>
        <taxon>Pezizomycotina</taxon>
        <taxon>Leotiomycetes</taxon>
        <taxon>Helotiales</taxon>
        <taxon>Sclerotiniaceae</taxon>
        <taxon>Botrytis</taxon>
    </lineage>
</organism>
<feature type="compositionally biased region" description="Low complexity" evidence="1">
    <location>
        <begin position="106"/>
        <end position="117"/>
    </location>
</feature>
<gene>
    <name evidence="2" type="ORF">BELL_0090g00220</name>
</gene>
<feature type="compositionally biased region" description="Basic residues" evidence="1">
    <location>
        <begin position="12"/>
        <end position="25"/>
    </location>
</feature>
<evidence type="ECO:0000313" key="3">
    <source>
        <dbReference type="Proteomes" id="UP000297229"/>
    </source>
</evidence>
<feature type="compositionally biased region" description="Polar residues" evidence="1">
    <location>
        <begin position="50"/>
        <end position="71"/>
    </location>
</feature>
<feature type="region of interest" description="Disordered" evidence="1">
    <location>
        <begin position="106"/>
        <end position="128"/>
    </location>
</feature>
<feature type="compositionally biased region" description="Basic and acidic residues" evidence="1">
    <location>
        <begin position="38"/>
        <end position="49"/>
    </location>
</feature>
<proteinExistence type="predicted"/>
<dbReference type="EMBL" id="PQXM01000090">
    <property type="protein sequence ID" value="TGO77820.1"/>
    <property type="molecule type" value="Genomic_DNA"/>
</dbReference>
<feature type="region of interest" description="Disordered" evidence="1">
    <location>
        <begin position="1"/>
        <end position="80"/>
    </location>
</feature>